<evidence type="ECO:0000313" key="1">
    <source>
        <dbReference type="EMBL" id="KAK3272631.1"/>
    </source>
</evidence>
<comment type="caution">
    <text evidence="1">The sequence shown here is derived from an EMBL/GenBank/DDBJ whole genome shotgun (WGS) entry which is preliminary data.</text>
</comment>
<dbReference type="Proteomes" id="UP001190700">
    <property type="component" value="Unassembled WGS sequence"/>
</dbReference>
<dbReference type="AlphaFoldDB" id="A0AAE0G812"/>
<organism evidence="1 2">
    <name type="scientific">Cymbomonas tetramitiformis</name>
    <dbReference type="NCBI Taxonomy" id="36881"/>
    <lineage>
        <taxon>Eukaryota</taxon>
        <taxon>Viridiplantae</taxon>
        <taxon>Chlorophyta</taxon>
        <taxon>Pyramimonadophyceae</taxon>
        <taxon>Pyramimonadales</taxon>
        <taxon>Pyramimonadaceae</taxon>
        <taxon>Cymbomonas</taxon>
    </lineage>
</organism>
<reference evidence="1 2" key="1">
    <citation type="journal article" date="2015" name="Genome Biol. Evol.">
        <title>Comparative Genomics of a Bacterivorous Green Alga Reveals Evolutionary Causalities and Consequences of Phago-Mixotrophic Mode of Nutrition.</title>
        <authorList>
            <person name="Burns J.A."/>
            <person name="Paasch A."/>
            <person name="Narechania A."/>
            <person name="Kim E."/>
        </authorList>
    </citation>
    <scope>NUCLEOTIDE SEQUENCE [LARGE SCALE GENOMIC DNA]</scope>
    <source>
        <strain evidence="1 2">PLY_AMNH</strain>
    </source>
</reference>
<protein>
    <submittedName>
        <fullName evidence="1">Uncharacterized protein</fullName>
    </submittedName>
</protein>
<name>A0AAE0G812_9CHLO</name>
<sequence length="134" mass="14657">MATEEAAASEGAEGSSLHGGCWRLLTTTILLSKELPVMNAWEALVMHDECGKAVFDYFDSMGLDTNSTFLENAEACATYEDFTGEDRQRLGANPLGGGAGSIFVPWQRLRLWQKHRAPQQVANALPPVFPQRVS</sequence>
<keyword evidence="2" id="KW-1185">Reference proteome</keyword>
<dbReference type="EMBL" id="LGRX02008867">
    <property type="protein sequence ID" value="KAK3272631.1"/>
    <property type="molecule type" value="Genomic_DNA"/>
</dbReference>
<proteinExistence type="predicted"/>
<gene>
    <name evidence="1" type="ORF">CYMTET_19083</name>
</gene>
<accession>A0AAE0G812</accession>
<evidence type="ECO:0000313" key="2">
    <source>
        <dbReference type="Proteomes" id="UP001190700"/>
    </source>
</evidence>